<dbReference type="Proteomes" id="UP000034952">
    <property type="component" value="Unassembled WGS sequence"/>
</dbReference>
<reference evidence="1 2" key="1">
    <citation type="journal article" date="2015" name="Nature">
        <title>rRNA introns, odd ribosomes, and small enigmatic genomes across a large radiation of phyla.</title>
        <authorList>
            <person name="Brown C.T."/>
            <person name="Hug L.A."/>
            <person name="Thomas B.C."/>
            <person name="Sharon I."/>
            <person name="Castelle C.J."/>
            <person name="Singh A."/>
            <person name="Wilkins M.J."/>
            <person name="Williams K.H."/>
            <person name="Banfield J.F."/>
        </authorList>
    </citation>
    <scope>NUCLEOTIDE SEQUENCE [LARGE SCALE GENOMIC DNA]</scope>
</reference>
<organism evidence="1 2">
    <name type="scientific">Candidatus Nomurabacteria bacterium GW2011_GWE1_35_16</name>
    <dbReference type="NCBI Taxonomy" id="1618761"/>
    <lineage>
        <taxon>Bacteria</taxon>
        <taxon>Candidatus Nomuraibacteriota</taxon>
    </lineage>
</organism>
<dbReference type="PATRIC" id="fig|1618761.3.peg.119"/>
<dbReference type="GO" id="GO:0005829">
    <property type="term" value="C:cytosol"/>
    <property type="evidence" value="ECO:0007669"/>
    <property type="project" value="TreeGrafter"/>
</dbReference>
<name>A0A0G0BSY2_9BACT</name>
<accession>A0A0G0BSY2</accession>
<sequence length="241" mass="27096">MTTEIKYEPRHITTDDIKNGCITLTGGDGEETKLCMIQEEFRDGIDTVKDIGPSVTFYGSARLKPDHPEYIKTYNLANRIAKELGYIVITGGGGGLMEAANKGAFDAGVESVGLTIRLPREQSTNPYVTKEVPFHFFFARQVSMQYTTEACIYCAGGTGTMYEFFEMLTHLQTGKVGPIPIILYGTEFWNPIKKILEEQFVEKYKTISAPDLERFIVTDDVDQILEIIKYSKIRTGEDELN</sequence>
<dbReference type="InterPro" id="IPR031100">
    <property type="entry name" value="LOG_fam"/>
</dbReference>
<dbReference type="EMBL" id="LBPY01000002">
    <property type="protein sequence ID" value="KKP66836.1"/>
    <property type="molecule type" value="Genomic_DNA"/>
</dbReference>
<dbReference type="InterPro" id="IPR052341">
    <property type="entry name" value="LOG_family_nucleotidases"/>
</dbReference>
<dbReference type="PANTHER" id="PTHR43393">
    <property type="entry name" value="CYTOKININ RIBOSIDE 5'-MONOPHOSPHATE PHOSPHORIBOHYDROLASE"/>
    <property type="match status" value="1"/>
</dbReference>
<protein>
    <recommendedName>
        <fullName evidence="3">Cytokinin riboside 5'-monophosphate phosphoribohydrolase</fullName>
    </recommendedName>
</protein>
<gene>
    <name evidence="1" type="ORF">UR64_C0002G0052</name>
</gene>
<comment type="caution">
    <text evidence="1">The sequence shown here is derived from an EMBL/GenBank/DDBJ whole genome shotgun (WGS) entry which is preliminary data.</text>
</comment>
<proteinExistence type="predicted"/>
<dbReference type="PANTHER" id="PTHR43393:SF2">
    <property type="entry name" value="CYTOKININ RIBOSIDE 5'-MONOPHOSPHATE PHOSPHORIBOHYDROLASE"/>
    <property type="match status" value="1"/>
</dbReference>
<dbReference type="Gene3D" id="3.40.50.450">
    <property type="match status" value="1"/>
</dbReference>
<dbReference type="SUPFAM" id="SSF102405">
    <property type="entry name" value="MCP/YpsA-like"/>
    <property type="match status" value="1"/>
</dbReference>
<evidence type="ECO:0008006" key="3">
    <source>
        <dbReference type="Google" id="ProtNLM"/>
    </source>
</evidence>
<dbReference type="Pfam" id="PF03641">
    <property type="entry name" value="Lysine_decarbox"/>
    <property type="match status" value="1"/>
</dbReference>
<evidence type="ECO:0000313" key="2">
    <source>
        <dbReference type="Proteomes" id="UP000034952"/>
    </source>
</evidence>
<dbReference type="AlphaFoldDB" id="A0A0G0BSY2"/>
<evidence type="ECO:0000313" key="1">
    <source>
        <dbReference type="EMBL" id="KKP66836.1"/>
    </source>
</evidence>